<evidence type="ECO:0000313" key="2">
    <source>
        <dbReference type="Proteomes" id="UP001163321"/>
    </source>
</evidence>
<keyword evidence="2" id="KW-1185">Reference proteome</keyword>
<sequence>MLFLQQDVRLFCVVFMVTAMLVVNFLCTLAGKHAKLWGEGSRLKLAAYVTFLIYWVFWRGEWADTLRMLGPEELYWARLRHLNCRKFVDEYLRDCSTKYEMGYILMVTWMCIFSWTKSIKRAITSRKQ</sequence>
<gene>
    <name evidence="1" type="ORF">PsorP6_017460</name>
</gene>
<organism evidence="1 2">
    <name type="scientific">Peronosclerospora sorghi</name>
    <dbReference type="NCBI Taxonomy" id="230839"/>
    <lineage>
        <taxon>Eukaryota</taxon>
        <taxon>Sar</taxon>
        <taxon>Stramenopiles</taxon>
        <taxon>Oomycota</taxon>
        <taxon>Peronosporomycetes</taxon>
        <taxon>Peronosporales</taxon>
        <taxon>Peronosporaceae</taxon>
        <taxon>Peronosclerospora</taxon>
    </lineage>
</organism>
<evidence type="ECO:0000313" key="1">
    <source>
        <dbReference type="EMBL" id="KAI9919459.1"/>
    </source>
</evidence>
<comment type="caution">
    <text evidence="1">The sequence shown here is derived from an EMBL/GenBank/DDBJ whole genome shotgun (WGS) entry which is preliminary data.</text>
</comment>
<proteinExistence type="predicted"/>
<name>A0ACC0WN51_9STRA</name>
<dbReference type="EMBL" id="CM047590">
    <property type="protein sequence ID" value="KAI9919459.1"/>
    <property type="molecule type" value="Genomic_DNA"/>
</dbReference>
<accession>A0ACC0WN51</accession>
<dbReference type="Proteomes" id="UP001163321">
    <property type="component" value="Chromosome 11"/>
</dbReference>
<protein>
    <submittedName>
        <fullName evidence="1">Uncharacterized protein</fullName>
    </submittedName>
</protein>
<reference evidence="1 2" key="1">
    <citation type="journal article" date="2022" name="bioRxiv">
        <title>The genome of the oomycete Peronosclerospora sorghi, a cosmopolitan pathogen of maize and sorghum, is inflated with dispersed pseudogenes.</title>
        <authorList>
            <person name="Fletcher K."/>
            <person name="Martin F."/>
            <person name="Isakeit T."/>
            <person name="Cavanaugh K."/>
            <person name="Magill C."/>
            <person name="Michelmore R."/>
        </authorList>
    </citation>
    <scope>NUCLEOTIDE SEQUENCE [LARGE SCALE GENOMIC DNA]</scope>
    <source>
        <strain evidence="1">P6</strain>
    </source>
</reference>